<dbReference type="OrthoDB" id="3203292at2759"/>
<organism evidence="2">
    <name type="scientific">Anopheles sinensis</name>
    <name type="common">Mosquito</name>
    <dbReference type="NCBI Taxonomy" id="74873"/>
    <lineage>
        <taxon>Eukaryota</taxon>
        <taxon>Metazoa</taxon>
        <taxon>Ecdysozoa</taxon>
        <taxon>Arthropoda</taxon>
        <taxon>Hexapoda</taxon>
        <taxon>Insecta</taxon>
        <taxon>Pterygota</taxon>
        <taxon>Neoptera</taxon>
        <taxon>Endopterygota</taxon>
        <taxon>Diptera</taxon>
        <taxon>Nematocera</taxon>
        <taxon>Culicoidea</taxon>
        <taxon>Culicidae</taxon>
        <taxon>Anophelinae</taxon>
        <taxon>Anopheles</taxon>
    </lineage>
</organism>
<dbReference type="Gene3D" id="1.10.510.10">
    <property type="entry name" value="Transferase(Phosphotransferase) domain 1"/>
    <property type="match status" value="1"/>
</dbReference>
<evidence type="ECO:0000313" key="2">
    <source>
        <dbReference type="EMBL" id="KFB47762.1"/>
    </source>
</evidence>
<dbReference type="EMBL" id="ATLV01022542">
    <property type="status" value="NOT_ANNOTATED_CDS"/>
    <property type="molecule type" value="Genomic_DNA"/>
</dbReference>
<reference evidence="3" key="2">
    <citation type="submission" date="2020-05" db="UniProtKB">
        <authorList>
            <consortium name="EnsemblMetazoa"/>
        </authorList>
    </citation>
    <scope>IDENTIFICATION</scope>
</reference>
<dbReference type="GO" id="GO:0004672">
    <property type="term" value="F:protein kinase activity"/>
    <property type="evidence" value="ECO:0007669"/>
    <property type="project" value="InterPro"/>
</dbReference>
<dbReference type="GO" id="GO:0005524">
    <property type="term" value="F:ATP binding"/>
    <property type="evidence" value="ECO:0007669"/>
    <property type="project" value="InterPro"/>
</dbReference>
<dbReference type="PROSITE" id="PS50011">
    <property type="entry name" value="PROTEIN_KINASE_DOM"/>
    <property type="match status" value="1"/>
</dbReference>
<gene>
    <name evidence="2" type="ORF">ZHAS_00015831</name>
</gene>
<evidence type="ECO:0000313" key="3">
    <source>
        <dbReference type="EnsemblMetazoa" id="ASIC015831-PA"/>
    </source>
</evidence>
<dbReference type="PANTHER" id="PTHR11909">
    <property type="entry name" value="CASEIN KINASE-RELATED"/>
    <property type="match status" value="1"/>
</dbReference>
<accession>A0A084WC18</accession>
<dbReference type="STRING" id="74873.A0A084WC18"/>
<dbReference type="InterPro" id="IPR050235">
    <property type="entry name" value="CK1_Ser-Thr_kinase"/>
</dbReference>
<keyword evidence="2" id="KW-0808">Transferase</keyword>
<feature type="domain" description="Protein kinase" evidence="1">
    <location>
        <begin position="1"/>
        <end position="125"/>
    </location>
</feature>
<reference evidence="2 4" key="1">
    <citation type="journal article" date="2014" name="BMC Genomics">
        <title>Genome sequence of Anopheles sinensis provides insight into genetics basis of mosquito competence for malaria parasites.</title>
        <authorList>
            <person name="Zhou D."/>
            <person name="Zhang D."/>
            <person name="Ding G."/>
            <person name="Shi L."/>
            <person name="Hou Q."/>
            <person name="Ye Y."/>
            <person name="Xu Y."/>
            <person name="Zhou H."/>
            <person name="Xiong C."/>
            <person name="Li S."/>
            <person name="Yu J."/>
            <person name="Hong S."/>
            <person name="Yu X."/>
            <person name="Zou P."/>
            <person name="Chen C."/>
            <person name="Chang X."/>
            <person name="Wang W."/>
            <person name="Lv Y."/>
            <person name="Sun Y."/>
            <person name="Ma L."/>
            <person name="Shen B."/>
            <person name="Zhu C."/>
        </authorList>
    </citation>
    <scope>NUCLEOTIDE SEQUENCE [LARGE SCALE GENOMIC DNA]</scope>
</reference>
<dbReference type="InterPro" id="IPR011009">
    <property type="entry name" value="Kinase-like_dom_sf"/>
</dbReference>
<dbReference type="VEuPathDB" id="VectorBase:ASIC015831"/>
<sequence>MKTKKKDGLLIRNEYFQYSLIANQLEGFAKVHAFGENEIHNFIVMDFLEPSLELLFKTRLQPFNVYTVLLLADQMVKRLKNLHMSNIIHRNIRPEHFGESVKQQGVSGRLREGRVRRIFTLLVER</sequence>
<dbReference type="AlphaFoldDB" id="A0A084WC18"/>
<dbReference type="EnsemblMetazoa" id="ASIC015831-RA">
    <property type="protein sequence ID" value="ASIC015831-PA"/>
    <property type="gene ID" value="ASIC015831"/>
</dbReference>
<keyword evidence="4" id="KW-1185">Reference proteome</keyword>
<evidence type="ECO:0000259" key="1">
    <source>
        <dbReference type="PROSITE" id="PS50011"/>
    </source>
</evidence>
<evidence type="ECO:0000313" key="4">
    <source>
        <dbReference type="Proteomes" id="UP000030765"/>
    </source>
</evidence>
<keyword evidence="2" id="KW-0418">Kinase</keyword>
<protein>
    <submittedName>
        <fullName evidence="2 3">Casein kinase I-like protein 1</fullName>
    </submittedName>
</protein>
<name>A0A084WC18_ANOSI</name>
<dbReference type="SUPFAM" id="SSF56112">
    <property type="entry name" value="Protein kinase-like (PK-like)"/>
    <property type="match status" value="1"/>
</dbReference>
<proteinExistence type="predicted"/>
<dbReference type="EMBL" id="KE525333">
    <property type="protein sequence ID" value="KFB47762.1"/>
    <property type="molecule type" value="Genomic_DNA"/>
</dbReference>
<dbReference type="Proteomes" id="UP000030765">
    <property type="component" value="Unassembled WGS sequence"/>
</dbReference>
<dbReference type="InterPro" id="IPR000719">
    <property type="entry name" value="Prot_kinase_dom"/>
</dbReference>